<feature type="chain" id="PRO_5044256633" description="F-box domain-containing protein" evidence="2">
    <location>
        <begin position="22"/>
        <end position="88"/>
    </location>
</feature>
<feature type="region of interest" description="Disordered" evidence="1">
    <location>
        <begin position="28"/>
        <end position="61"/>
    </location>
</feature>
<evidence type="ECO:0000256" key="2">
    <source>
        <dbReference type="SAM" id="SignalP"/>
    </source>
</evidence>
<evidence type="ECO:0000313" key="4">
    <source>
        <dbReference type="Proteomes" id="UP000292340"/>
    </source>
</evidence>
<sequence>MHLDIIALVLVLLICFTVVLCYVWKPPPPPPSLHSSASSISSRISRKPRQNNSTRPLPLSTIHEATDWEDTSAMRIPLCDLDFPALDE</sequence>
<evidence type="ECO:0008006" key="5">
    <source>
        <dbReference type="Google" id="ProtNLM"/>
    </source>
</evidence>
<dbReference type="EMBL" id="PDXB01000077">
    <property type="protein sequence ID" value="RYN16309.1"/>
    <property type="molecule type" value="Genomic_DNA"/>
</dbReference>
<feature type="compositionally biased region" description="Low complexity" evidence="1">
    <location>
        <begin position="33"/>
        <end position="43"/>
    </location>
</feature>
<reference evidence="3" key="1">
    <citation type="submission" date="2017-10" db="EMBL/GenBank/DDBJ databases">
        <authorList>
            <person name="Armitage A.D."/>
            <person name="Barbara D.J."/>
            <person name="Woodhall J.W."/>
            <person name="Sreenivasaprasad S."/>
            <person name="Lane C.R."/>
            <person name="Clarkson J.P."/>
            <person name="Harrison R.J."/>
        </authorList>
    </citation>
    <scope>NUCLEOTIDE SEQUENCE</scope>
    <source>
        <strain evidence="3">FERA 1164</strain>
    </source>
</reference>
<evidence type="ECO:0000256" key="1">
    <source>
        <dbReference type="SAM" id="MobiDB-lite"/>
    </source>
</evidence>
<keyword evidence="2" id="KW-0732">Signal</keyword>
<feature type="signal peptide" evidence="2">
    <location>
        <begin position="1"/>
        <end position="21"/>
    </location>
</feature>
<protein>
    <recommendedName>
        <fullName evidence="5">F-box domain-containing protein</fullName>
    </recommendedName>
</protein>
<organism evidence="3 4">
    <name type="scientific">Alternaria tenuissima</name>
    <dbReference type="NCBI Taxonomy" id="119927"/>
    <lineage>
        <taxon>Eukaryota</taxon>
        <taxon>Fungi</taxon>
        <taxon>Dikarya</taxon>
        <taxon>Ascomycota</taxon>
        <taxon>Pezizomycotina</taxon>
        <taxon>Dothideomycetes</taxon>
        <taxon>Pleosporomycetidae</taxon>
        <taxon>Pleosporales</taxon>
        <taxon>Pleosporineae</taxon>
        <taxon>Pleosporaceae</taxon>
        <taxon>Alternaria</taxon>
        <taxon>Alternaria sect. Alternaria</taxon>
        <taxon>Alternaria alternata complex</taxon>
    </lineage>
</organism>
<reference evidence="3" key="2">
    <citation type="journal article" date="2019" name="bioRxiv">
        <title>Genomics, evolutionary history and diagnostics of the Alternaria alternata species group including apple and Asian pear pathotypes.</title>
        <authorList>
            <person name="Armitage A.D."/>
            <person name="Cockerton H.M."/>
            <person name="Sreenivasaprasad S."/>
            <person name="Woodhall J.W."/>
            <person name="Lane C.R."/>
            <person name="Harrison R.J."/>
            <person name="Clarkson J.P."/>
        </authorList>
    </citation>
    <scope>NUCLEOTIDE SEQUENCE</scope>
    <source>
        <strain evidence="3">FERA 1164</strain>
    </source>
</reference>
<gene>
    <name evidence="3" type="ORF">AA0115_g12417</name>
</gene>
<evidence type="ECO:0000313" key="3">
    <source>
        <dbReference type="EMBL" id="RYN16309.1"/>
    </source>
</evidence>
<accession>A0AB37VY64</accession>
<dbReference type="AlphaFoldDB" id="A0AB37VY64"/>
<comment type="caution">
    <text evidence="3">The sequence shown here is derived from an EMBL/GenBank/DDBJ whole genome shotgun (WGS) entry which is preliminary data.</text>
</comment>
<proteinExistence type="predicted"/>
<dbReference type="Proteomes" id="UP000292340">
    <property type="component" value="Unassembled WGS sequence"/>
</dbReference>
<name>A0AB37VY64_9PLEO</name>